<dbReference type="EMBL" id="LRQI01000091">
    <property type="protein sequence ID" value="KXA36456.1"/>
    <property type="molecule type" value="Genomic_DNA"/>
</dbReference>
<comment type="similarity">
    <text evidence="6">Belongs to the SarA family.</text>
</comment>
<dbReference type="PANTHER" id="PTHR33164">
    <property type="entry name" value="TRANSCRIPTIONAL REGULATOR, MARR FAMILY"/>
    <property type="match status" value="1"/>
</dbReference>
<dbReference type="InterPro" id="IPR010166">
    <property type="entry name" value="SarA/Rot_dom"/>
</dbReference>
<dbReference type="Gene3D" id="1.10.10.10">
    <property type="entry name" value="Winged helix-like DNA-binding domain superfamily/Winged helix DNA-binding domain"/>
    <property type="match status" value="1"/>
</dbReference>
<name>A0ABD4ED97_STALU</name>
<evidence type="ECO:0000256" key="3">
    <source>
        <dbReference type="ARBA" id="ARBA00023015"/>
    </source>
</evidence>
<dbReference type="InterPro" id="IPR036388">
    <property type="entry name" value="WH-like_DNA-bd_sf"/>
</dbReference>
<dbReference type="InterPro" id="IPR036390">
    <property type="entry name" value="WH_DNA-bd_sf"/>
</dbReference>
<dbReference type="PANTHER" id="PTHR33164:SF5">
    <property type="entry name" value="ORGANIC HYDROPEROXIDE RESISTANCE TRANSCRIPTIONAL REGULATOR"/>
    <property type="match status" value="1"/>
</dbReference>
<dbReference type="InterPro" id="IPR055166">
    <property type="entry name" value="Transc_reg_Sar_Rot_HTH"/>
</dbReference>
<dbReference type="GO" id="GO:0003677">
    <property type="term" value="F:DNA binding"/>
    <property type="evidence" value="ECO:0007669"/>
    <property type="project" value="UniProtKB-KW"/>
</dbReference>
<keyword evidence="3" id="KW-0805">Transcription regulation</keyword>
<keyword evidence="4" id="KW-0238">DNA-binding</keyword>
<evidence type="ECO:0000256" key="6">
    <source>
        <dbReference type="ARBA" id="ARBA00038100"/>
    </source>
</evidence>
<accession>A0ABD4ED97</accession>
<evidence type="ECO:0000313" key="9">
    <source>
        <dbReference type="Proteomes" id="UP000070063"/>
    </source>
</evidence>
<gene>
    <name evidence="8" type="ORF">HMPREF3225_02217</name>
</gene>
<dbReference type="NCBIfam" id="NF038268">
    <property type="entry name" value="TF_SarA"/>
    <property type="match status" value="1"/>
</dbReference>
<organism evidence="8 9">
    <name type="scientific">Staphylococcus lugdunensis</name>
    <dbReference type="NCBI Taxonomy" id="28035"/>
    <lineage>
        <taxon>Bacteria</taxon>
        <taxon>Bacillati</taxon>
        <taxon>Bacillota</taxon>
        <taxon>Bacilli</taxon>
        <taxon>Bacillales</taxon>
        <taxon>Staphylococcaceae</taxon>
        <taxon>Staphylococcus</taxon>
    </lineage>
</organism>
<evidence type="ECO:0000256" key="2">
    <source>
        <dbReference type="ARBA" id="ARBA00022490"/>
    </source>
</evidence>
<comment type="caution">
    <text evidence="8">The sequence shown here is derived from an EMBL/GenBank/DDBJ whole genome shotgun (WGS) entry which is preliminary data.</text>
</comment>
<dbReference type="AlphaFoldDB" id="A0ABD4ED97"/>
<reference evidence="8 9" key="1">
    <citation type="submission" date="2016-01" db="EMBL/GenBank/DDBJ databases">
        <authorList>
            <person name="Mitreva M."/>
            <person name="Pepin K.H."/>
            <person name="Mihindukulasuriya K.A."/>
            <person name="Fulton R."/>
            <person name="Fronick C."/>
            <person name="O'Laughlin M."/>
            <person name="Miner T."/>
            <person name="Herter B."/>
            <person name="Rosa B.A."/>
            <person name="Cordes M."/>
            <person name="Tomlinson C."/>
            <person name="Wollam A."/>
            <person name="Palsikar V.B."/>
            <person name="Mardis E.R."/>
            <person name="Wilson R.K."/>
        </authorList>
    </citation>
    <scope>NUCLEOTIDE SEQUENCE [LARGE SCALE GENOMIC DNA]</scope>
    <source>
        <strain evidence="8 9">MJR7738</strain>
    </source>
</reference>
<keyword evidence="2" id="KW-0963">Cytoplasm</keyword>
<evidence type="ECO:0000313" key="8">
    <source>
        <dbReference type="EMBL" id="KXA36456.1"/>
    </source>
</evidence>
<sequence>MRKYIGEVSHMAVSKINDCFELLAMVTYADKLKGIIKKEFSISFEEFAVLTYISQNKEDKYYLKDIINHLNYKQPQVVKAVKNLSQENYFDKRRNEHDERTVLIFVNATQRKKIDKLLEQVNNRITEANKDA</sequence>
<evidence type="ECO:0000259" key="7">
    <source>
        <dbReference type="Pfam" id="PF22381"/>
    </source>
</evidence>
<evidence type="ECO:0000256" key="5">
    <source>
        <dbReference type="ARBA" id="ARBA00023163"/>
    </source>
</evidence>
<proteinExistence type="inferred from homology"/>
<dbReference type="NCBIfam" id="TIGR01889">
    <property type="entry name" value="Staph_reg_Sar"/>
    <property type="match status" value="1"/>
</dbReference>
<dbReference type="Proteomes" id="UP000070063">
    <property type="component" value="Unassembled WGS sequence"/>
</dbReference>
<dbReference type="InterPro" id="IPR039422">
    <property type="entry name" value="MarR/SlyA-like"/>
</dbReference>
<dbReference type="GO" id="GO:0005737">
    <property type="term" value="C:cytoplasm"/>
    <property type="evidence" value="ECO:0007669"/>
    <property type="project" value="UniProtKB-SubCell"/>
</dbReference>
<comment type="subcellular location">
    <subcellularLocation>
        <location evidence="1">Cytoplasm</location>
    </subcellularLocation>
</comment>
<evidence type="ECO:0000256" key="1">
    <source>
        <dbReference type="ARBA" id="ARBA00004496"/>
    </source>
</evidence>
<evidence type="ECO:0000256" key="4">
    <source>
        <dbReference type="ARBA" id="ARBA00023125"/>
    </source>
</evidence>
<dbReference type="SUPFAM" id="SSF46785">
    <property type="entry name" value="Winged helix' DNA-binding domain"/>
    <property type="match status" value="1"/>
</dbReference>
<dbReference type="Pfam" id="PF22381">
    <property type="entry name" value="Staph_reg_Sar_Rot"/>
    <property type="match status" value="1"/>
</dbReference>
<protein>
    <submittedName>
        <fullName evidence="8">Transcriptional regulator SarA</fullName>
    </submittedName>
</protein>
<feature type="domain" description="Transcriptional regulator SarA/SarZ/Rot-like helix-turn-helix" evidence="7">
    <location>
        <begin position="31"/>
        <end position="117"/>
    </location>
</feature>
<keyword evidence="5" id="KW-0804">Transcription</keyword>